<dbReference type="CDD" id="cd03443">
    <property type="entry name" value="PaaI_thioesterase"/>
    <property type="match status" value="2"/>
</dbReference>
<keyword evidence="3" id="KW-1185">Reference proteome</keyword>
<dbReference type="PANTHER" id="PTHR21660">
    <property type="entry name" value="THIOESTERASE SUPERFAMILY MEMBER-RELATED"/>
    <property type="match status" value="1"/>
</dbReference>
<dbReference type="InterPro" id="IPR029069">
    <property type="entry name" value="HotDog_dom_sf"/>
</dbReference>
<dbReference type="Gene3D" id="3.10.129.10">
    <property type="entry name" value="Hotdog Thioesterase"/>
    <property type="match status" value="2"/>
</dbReference>
<dbReference type="Proteomes" id="UP000492821">
    <property type="component" value="Unassembled WGS sequence"/>
</dbReference>
<dbReference type="PANTHER" id="PTHR21660:SF59">
    <property type="entry name" value="THIOESTERASE DOMAIN-CONTAINING PROTEIN"/>
    <property type="match status" value="1"/>
</dbReference>
<dbReference type="WBParaSite" id="Pan_g17066.t1">
    <property type="protein sequence ID" value="Pan_g17066.t1"/>
    <property type="gene ID" value="Pan_g17066"/>
</dbReference>
<evidence type="ECO:0000259" key="2">
    <source>
        <dbReference type="Pfam" id="PF03061"/>
    </source>
</evidence>
<dbReference type="InterPro" id="IPR006683">
    <property type="entry name" value="Thioestr_dom"/>
</dbReference>
<comment type="similarity">
    <text evidence="1">Belongs to the thioesterase PaaI family.</text>
</comment>
<reference evidence="4" key="2">
    <citation type="submission" date="2020-10" db="UniProtKB">
        <authorList>
            <consortium name="WormBaseParasite"/>
        </authorList>
    </citation>
    <scope>IDENTIFICATION</scope>
</reference>
<dbReference type="SUPFAM" id="SSF54637">
    <property type="entry name" value="Thioesterase/thiol ester dehydrase-isomerase"/>
    <property type="match status" value="2"/>
</dbReference>
<dbReference type="AlphaFoldDB" id="A0A7E4V7M5"/>
<organism evidence="3 4">
    <name type="scientific">Panagrellus redivivus</name>
    <name type="common">Microworm</name>
    <dbReference type="NCBI Taxonomy" id="6233"/>
    <lineage>
        <taxon>Eukaryota</taxon>
        <taxon>Metazoa</taxon>
        <taxon>Ecdysozoa</taxon>
        <taxon>Nematoda</taxon>
        <taxon>Chromadorea</taxon>
        <taxon>Rhabditida</taxon>
        <taxon>Tylenchina</taxon>
        <taxon>Panagrolaimomorpha</taxon>
        <taxon>Panagrolaimoidea</taxon>
        <taxon>Panagrolaimidae</taxon>
        <taxon>Panagrellus</taxon>
    </lineage>
</organism>
<dbReference type="InterPro" id="IPR039298">
    <property type="entry name" value="ACOT13"/>
</dbReference>
<accession>A0A7E4V7M5</accession>
<evidence type="ECO:0000256" key="1">
    <source>
        <dbReference type="ARBA" id="ARBA00008324"/>
    </source>
</evidence>
<reference evidence="3" key="1">
    <citation type="journal article" date="2013" name="Genetics">
        <title>The draft genome and transcriptome of Panagrellus redivivus are shaped by the harsh demands of a free-living lifestyle.</title>
        <authorList>
            <person name="Srinivasan J."/>
            <person name="Dillman A.R."/>
            <person name="Macchietto M.G."/>
            <person name="Heikkinen L."/>
            <person name="Lakso M."/>
            <person name="Fracchia K.M."/>
            <person name="Antoshechkin I."/>
            <person name="Mortazavi A."/>
            <person name="Wong G."/>
            <person name="Sternberg P.W."/>
        </authorList>
    </citation>
    <scope>NUCLEOTIDE SEQUENCE [LARGE SCALE GENOMIC DNA]</scope>
    <source>
        <strain evidence="3">MT8872</strain>
    </source>
</reference>
<proteinExistence type="inferred from homology"/>
<dbReference type="Pfam" id="PF03061">
    <property type="entry name" value="4HBT"/>
    <property type="match status" value="1"/>
</dbReference>
<sequence length="338" mass="36367">MLAANVSGDDLQIIQEKWSKLVPSFGDSFLKEIAMCYPISIAKNSKIAFEFTVLPEMCNNAYQLHGGSAATILDSLLGWALGGDVGGEEQNYVTVDLGLVHLHPLSEGDNVVLKAENVVHNDSGVSVVKGQLIRARDGLVCVEAKQALMRIGSVPVSKPVGPKVAPVALKPVPKPVKKVDLDKPATNRQTVQTSQLWKDTYSPNLFTKYPTMWTLISAENGANLYEFRVAKEATNVLGLVHGGFLATAIDACTFATNQKETPGQRSSVALHVSYLAGARIGDVLQLRTKTIEQTDSLATIHAVISNKQNGVNIATGYHTVLESSQPDIVSTEQLKAHL</sequence>
<name>A0A7E4V7M5_PANRE</name>
<evidence type="ECO:0000313" key="4">
    <source>
        <dbReference type="WBParaSite" id="Pan_g17066.t1"/>
    </source>
</evidence>
<protein>
    <submittedName>
        <fullName evidence="4">4HBT domain-containing protein</fullName>
    </submittedName>
</protein>
<feature type="domain" description="Thioesterase" evidence="2">
    <location>
        <begin position="238"/>
        <end position="311"/>
    </location>
</feature>
<evidence type="ECO:0000313" key="3">
    <source>
        <dbReference type="Proteomes" id="UP000492821"/>
    </source>
</evidence>
<dbReference type="GO" id="GO:0047617">
    <property type="term" value="F:fatty acyl-CoA hydrolase activity"/>
    <property type="evidence" value="ECO:0007669"/>
    <property type="project" value="InterPro"/>
</dbReference>